<comment type="similarity">
    <text evidence="1">Belongs to the Nudix hydrolase family.</text>
</comment>
<dbReference type="CDD" id="cd03674">
    <property type="entry name" value="NUDIX_Hydrolase"/>
    <property type="match status" value="1"/>
</dbReference>
<dbReference type="Gene3D" id="3.90.79.10">
    <property type="entry name" value="Nucleoside Triphosphate Pyrophosphohydrolase"/>
    <property type="match status" value="1"/>
</dbReference>
<dbReference type="AlphaFoldDB" id="A0A6F9XMA0"/>
<evidence type="ECO:0000313" key="3">
    <source>
        <dbReference type="EMBL" id="GET06327.1"/>
    </source>
</evidence>
<evidence type="ECO:0000256" key="1">
    <source>
        <dbReference type="ARBA" id="ARBA00005582"/>
    </source>
</evidence>
<keyword evidence="3" id="KW-0378">Hydrolase</keyword>
<comment type="caution">
    <text evidence="3">The sequence shown here is derived from an EMBL/GenBank/DDBJ whole genome shotgun (WGS) entry which is preliminary data.</text>
</comment>
<dbReference type="InterPro" id="IPR015797">
    <property type="entry name" value="NUDIX_hydrolase-like_dom_sf"/>
</dbReference>
<sequence length="188" mass="21686">MELLRAIKNHQPFNEQEALDKELILQQLTSNDQVFLRQSKLAHITVSAWIVNPDYQKVLMAYHNIYQSWAWLGGHADGETDLKHVILKEIAEESGLTAVEFVTPSLFSLEVLTVDGHQKHGHYVSSHLHLNVTYLLQANDDLPLRIKADENSQVAWLKLSELKQKVSEPWFYDHIYSKLMAKVKTLCR</sequence>
<name>A0A6F9XMA0_9LACO</name>
<dbReference type="SUPFAM" id="SSF55811">
    <property type="entry name" value="Nudix"/>
    <property type="match status" value="1"/>
</dbReference>
<dbReference type="PANTHER" id="PTHR43736:SF1">
    <property type="entry name" value="DIHYDRONEOPTERIN TRIPHOSPHATE DIPHOSPHATASE"/>
    <property type="match status" value="1"/>
</dbReference>
<accession>A0A6F9XMA0</accession>
<dbReference type="PROSITE" id="PS51462">
    <property type="entry name" value="NUDIX"/>
    <property type="match status" value="1"/>
</dbReference>
<dbReference type="Proteomes" id="UP000494265">
    <property type="component" value="Unassembled WGS sequence"/>
</dbReference>
<dbReference type="Pfam" id="PF00293">
    <property type="entry name" value="NUDIX"/>
    <property type="match status" value="1"/>
</dbReference>
<evidence type="ECO:0000259" key="2">
    <source>
        <dbReference type="PROSITE" id="PS51462"/>
    </source>
</evidence>
<dbReference type="InterPro" id="IPR000086">
    <property type="entry name" value="NUDIX_hydrolase_dom"/>
</dbReference>
<dbReference type="PANTHER" id="PTHR43736">
    <property type="entry name" value="ADP-RIBOSE PYROPHOSPHATASE"/>
    <property type="match status" value="1"/>
</dbReference>
<dbReference type="RefSeq" id="WP_172584809.1">
    <property type="nucleotide sequence ID" value="NZ_BLAM01000138.1"/>
</dbReference>
<reference evidence="3" key="1">
    <citation type="submission" date="2019-10" db="EMBL/GenBank/DDBJ databases">
        <title>Lactobacillus agilis SY212 Whole Genome Sequencing Project.</title>
        <authorList>
            <person name="Suzuki S."/>
            <person name="Endo A."/>
            <person name="Maeno S."/>
            <person name="Shiwa Y."/>
            <person name="Matsutani M."/>
            <person name="Kajikawa A."/>
        </authorList>
    </citation>
    <scope>NUCLEOTIDE SEQUENCE</scope>
    <source>
        <strain evidence="3">SY212</strain>
    </source>
</reference>
<dbReference type="GO" id="GO:0016787">
    <property type="term" value="F:hydrolase activity"/>
    <property type="evidence" value="ECO:0007669"/>
    <property type="project" value="UniProtKB-KW"/>
</dbReference>
<organism evidence="3">
    <name type="scientific">Ligilactobacillus agilis</name>
    <dbReference type="NCBI Taxonomy" id="1601"/>
    <lineage>
        <taxon>Bacteria</taxon>
        <taxon>Bacillati</taxon>
        <taxon>Bacillota</taxon>
        <taxon>Bacilli</taxon>
        <taxon>Lactobacillales</taxon>
        <taxon>Lactobacillaceae</taxon>
        <taxon>Ligilactobacillus</taxon>
    </lineage>
</organism>
<dbReference type="EMBL" id="BLAM01000138">
    <property type="protein sequence ID" value="GET06327.1"/>
    <property type="molecule type" value="Genomic_DNA"/>
</dbReference>
<gene>
    <name evidence="3" type="primary">mutT_3</name>
    <name evidence="3" type="ORF">SY212_13570</name>
</gene>
<proteinExistence type="inferred from homology"/>
<protein>
    <submittedName>
        <fullName evidence="3">NUDIX family hydrolase</fullName>
    </submittedName>
</protein>
<feature type="domain" description="Nudix hydrolase" evidence="2">
    <location>
        <begin position="41"/>
        <end position="182"/>
    </location>
</feature>